<dbReference type="Proteomes" id="UP001203297">
    <property type="component" value="Unassembled WGS sequence"/>
</dbReference>
<organism evidence="2 3">
    <name type="scientific">Multifurca ochricompacta</name>
    <dbReference type="NCBI Taxonomy" id="376703"/>
    <lineage>
        <taxon>Eukaryota</taxon>
        <taxon>Fungi</taxon>
        <taxon>Dikarya</taxon>
        <taxon>Basidiomycota</taxon>
        <taxon>Agaricomycotina</taxon>
        <taxon>Agaricomycetes</taxon>
        <taxon>Russulales</taxon>
        <taxon>Russulaceae</taxon>
        <taxon>Multifurca</taxon>
    </lineage>
</organism>
<dbReference type="PANTHER" id="PTHR14659:SF1">
    <property type="entry name" value="ALPHA- AND GAMMA-ADAPTIN-BINDING PROTEIN P34"/>
    <property type="match status" value="1"/>
</dbReference>
<dbReference type="EMBL" id="WTXG01000007">
    <property type="protein sequence ID" value="KAI0304478.1"/>
    <property type="molecule type" value="Genomic_DNA"/>
</dbReference>
<name>A0AAD4QQD0_9AGAM</name>
<protein>
    <submittedName>
        <fullName evidence="2">Uncharacterized protein</fullName>
    </submittedName>
</protein>
<dbReference type="AlphaFoldDB" id="A0AAD4QQD0"/>
<evidence type="ECO:0000256" key="1">
    <source>
        <dbReference type="SAM" id="MobiDB-lite"/>
    </source>
</evidence>
<evidence type="ECO:0000313" key="3">
    <source>
        <dbReference type="Proteomes" id="UP001203297"/>
    </source>
</evidence>
<dbReference type="Gene3D" id="3.40.50.11960">
    <property type="match status" value="1"/>
</dbReference>
<reference evidence="2" key="1">
    <citation type="journal article" date="2022" name="New Phytol.">
        <title>Evolutionary transition to the ectomycorrhizal habit in the genomes of a hyperdiverse lineage of mushroom-forming fungi.</title>
        <authorList>
            <person name="Looney B."/>
            <person name="Miyauchi S."/>
            <person name="Morin E."/>
            <person name="Drula E."/>
            <person name="Courty P.E."/>
            <person name="Kohler A."/>
            <person name="Kuo A."/>
            <person name="LaButti K."/>
            <person name="Pangilinan J."/>
            <person name="Lipzen A."/>
            <person name="Riley R."/>
            <person name="Andreopoulos W."/>
            <person name="He G."/>
            <person name="Johnson J."/>
            <person name="Nolan M."/>
            <person name="Tritt A."/>
            <person name="Barry K.W."/>
            <person name="Grigoriev I.V."/>
            <person name="Nagy L.G."/>
            <person name="Hibbett D."/>
            <person name="Henrissat B."/>
            <person name="Matheny P.B."/>
            <person name="Labbe J."/>
            <person name="Martin F.M."/>
        </authorList>
    </citation>
    <scope>NUCLEOTIDE SEQUENCE</scope>
    <source>
        <strain evidence="2">BPL690</strain>
    </source>
</reference>
<feature type="compositionally biased region" description="Basic and acidic residues" evidence="1">
    <location>
        <begin position="391"/>
        <end position="402"/>
    </location>
</feature>
<proteinExistence type="predicted"/>
<dbReference type="InterPro" id="IPR019341">
    <property type="entry name" value="Alpha/Gamma-adaptin-bd_p34"/>
</dbReference>
<comment type="caution">
    <text evidence="2">The sequence shown here is derived from an EMBL/GenBank/DDBJ whole genome shotgun (WGS) entry which is preliminary data.</text>
</comment>
<keyword evidence="3" id="KW-1185">Reference proteome</keyword>
<gene>
    <name evidence="2" type="ORF">B0F90DRAFT_1706129</name>
</gene>
<evidence type="ECO:0000313" key="2">
    <source>
        <dbReference type="EMBL" id="KAI0304478.1"/>
    </source>
</evidence>
<accession>A0AAD4QQD0</accession>
<feature type="region of interest" description="Disordered" evidence="1">
    <location>
        <begin position="391"/>
        <end position="415"/>
    </location>
</feature>
<sequence>MSLFEQDQQLSSRILVISTSKDQARDAAKLIQNLVHDDHDHDHSLLSTSTLNDNLIPWTIKNKYYSANVHFHLVELESGGVPLQVQVHVPAVIFVWTRGQPYAEHVFALQRRLSQLAPEVALAIALGKGPPHHDDPPEGPDSFLADHGFEYIDGERTQHSADVEHDDHTDNPQDEDVAPGLLRVIDALSTIMWPSMVREHDNGRRKSQAPTLLDFDVLRTEEGTLVSLMEADAAYHGAPLTRANRAQKEMAALERWLIENEELYEAEFDVSRVHVPGGDPWVSSHSTSSVAQHDGPTSGFDDDFSAFVSAPPAVSVNSAAAAATLTVTPTTSAPTTASTPGFATVQPAHTLLDALTLLPSHTGGSFRSLRSGTSGFISDVDDHMGYEALDDRSTSAPEREHEFGDDEDPRTPVSQRTHERAGLNEIPFDLTNILSVLQTMREDVAGIEDEAQRRATTARFASEFVFERLSDVDGDENKGTKD</sequence>
<dbReference type="PANTHER" id="PTHR14659">
    <property type="entry name" value="ALPHA- AND GAMMA-ADAPTIN-BINDING PROTEIN P34"/>
    <property type="match status" value="1"/>
</dbReference>